<feature type="region of interest" description="Disordered" evidence="2">
    <location>
        <begin position="52"/>
        <end position="91"/>
    </location>
</feature>
<evidence type="ECO:0000256" key="1">
    <source>
        <dbReference type="SAM" id="Coils"/>
    </source>
</evidence>
<organism evidence="3 4">
    <name type="scientific">Candidatus Ryanbacteria bacterium CG10_big_fil_rev_8_21_14_0_10_43_42</name>
    <dbReference type="NCBI Taxonomy" id="1974864"/>
    <lineage>
        <taxon>Bacteria</taxon>
        <taxon>Candidatus Ryaniibacteriota</taxon>
    </lineage>
</organism>
<reference evidence="4" key="1">
    <citation type="submission" date="2017-09" db="EMBL/GenBank/DDBJ databases">
        <title>Depth-based differentiation of microbial function through sediment-hosted aquifers and enrichment of novel symbionts in the deep terrestrial subsurface.</title>
        <authorList>
            <person name="Probst A.J."/>
            <person name="Ladd B."/>
            <person name="Jarett J.K."/>
            <person name="Geller-Mcgrath D.E."/>
            <person name="Sieber C.M.K."/>
            <person name="Emerson J.B."/>
            <person name="Anantharaman K."/>
            <person name="Thomas B.C."/>
            <person name="Malmstrom R."/>
            <person name="Stieglmeier M."/>
            <person name="Klingl A."/>
            <person name="Woyke T."/>
            <person name="Ryan C.M."/>
            <person name="Banfield J.F."/>
        </authorList>
    </citation>
    <scope>NUCLEOTIDE SEQUENCE [LARGE SCALE GENOMIC DNA]</scope>
</reference>
<accession>A0A2M8KY86</accession>
<dbReference type="AlphaFoldDB" id="A0A2M8KY86"/>
<protein>
    <submittedName>
        <fullName evidence="3">Uncharacterized protein</fullName>
    </submittedName>
</protein>
<evidence type="ECO:0000313" key="3">
    <source>
        <dbReference type="EMBL" id="PJE64894.1"/>
    </source>
</evidence>
<name>A0A2M8KY86_9BACT</name>
<gene>
    <name evidence="3" type="ORF">COU90_00030</name>
</gene>
<proteinExistence type="predicted"/>
<dbReference type="Proteomes" id="UP000229098">
    <property type="component" value="Unassembled WGS sequence"/>
</dbReference>
<keyword evidence="1" id="KW-0175">Coiled coil</keyword>
<feature type="coiled-coil region" evidence="1">
    <location>
        <begin position="1"/>
        <end position="32"/>
    </location>
</feature>
<evidence type="ECO:0000313" key="4">
    <source>
        <dbReference type="Proteomes" id="UP000229098"/>
    </source>
</evidence>
<sequence length="144" mass="16339">MNEQEHTLEREIRTLEEKLREKKHALEGAHESPPSEKEIFNDVFREHIEKAVEGTPPEHVNTTAPRPIPAVPAHDYAAPQQTSSHDSDHKEQISALVEIALSKGVSAAVKVARELKNPHLLDDFHDALVDEYYDKLVKAREIKE</sequence>
<dbReference type="EMBL" id="PFEF01000001">
    <property type="protein sequence ID" value="PJE64894.1"/>
    <property type="molecule type" value="Genomic_DNA"/>
</dbReference>
<evidence type="ECO:0000256" key="2">
    <source>
        <dbReference type="SAM" id="MobiDB-lite"/>
    </source>
</evidence>
<comment type="caution">
    <text evidence="3">The sequence shown here is derived from an EMBL/GenBank/DDBJ whole genome shotgun (WGS) entry which is preliminary data.</text>
</comment>